<gene>
    <name evidence="3" type="ORF">GMARGA_LOCUS6232</name>
</gene>
<evidence type="ECO:0000313" key="4">
    <source>
        <dbReference type="Proteomes" id="UP000789901"/>
    </source>
</evidence>
<dbReference type="InterPro" id="IPR011043">
    <property type="entry name" value="Gal_Oxase/kelch_b-propeller"/>
</dbReference>
<dbReference type="PANTHER" id="PTHR46093:SF18">
    <property type="entry name" value="FIBRONECTIN TYPE-III DOMAIN-CONTAINING PROTEIN"/>
    <property type="match status" value="1"/>
</dbReference>
<keyword evidence="4" id="KW-1185">Reference proteome</keyword>
<organism evidence="3 4">
    <name type="scientific">Gigaspora margarita</name>
    <dbReference type="NCBI Taxonomy" id="4874"/>
    <lineage>
        <taxon>Eukaryota</taxon>
        <taxon>Fungi</taxon>
        <taxon>Fungi incertae sedis</taxon>
        <taxon>Mucoromycota</taxon>
        <taxon>Glomeromycotina</taxon>
        <taxon>Glomeromycetes</taxon>
        <taxon>Diversisporales</taxon>
        <taxon>Gigasporaceae</taxon>
        <taxon>Gigaspora</taxon>
    </lineage>
</organism>
<dbReference type="PANTHER" id="PTHR46093">
    <property type="entry name" value="ACYL-COA-BINDING DOMAIN-CONTAINING PROTEIN 5"/>
    <property type="match status" value="1"/>
</dbReference>
<dbReference type="SUPFAM" id="SSF50965">
    <property type="entry name" value="Galactose oxidase, central domain"/>
    <property type="match status" value="1"/>
</dbReference>
<comment type="caution">
    <text evidence="3">The sequence shown here is derived from an EMBL/GenBank/DDBJ whole genome shotgun (WGS) entry which is preliminary data.</text>
</comment>
<accession>A0ABN7UFY2</accession>
<evidence type="ECO:0000313" key="3">
    <source>
        <dbReference type="EMBL" id="CAG8587183.1"/>
    </source>
</evidence>
<dbReference type="Proteomes" id="UP000789901">
    <property type="component" value="Unassembled WGS sequence"/>
</dbReference>
<evidence type="ECO:0000256" key="2">
    <source>
        <dbReference type="ARBA" id="ARBA00022737"/>
    </source>
</evidence>
<name>A0ABN7UFY2_GIGMA</name>
<keyword evidence="1" id="KW-0880">Kelch repeat</keyword>
<dbReference type="EMBL" id="CAJVQB010002784">
    <property type="protein sequence ID" value="CAG8587183.1"/>
    <property type="molecule type" value="Genomic_DNA"/>
</dbReference>
<reference evidence="3 4" key="1">
    <citation type="submission" date="2021-06" db="EMBL/GenBank/DDBJ databases">
        <authorList>
            <person name="Kallberg Y."/>
            <person name="Tangrot J."/>
            <person name="Rosling A."/>
        </authorList>
    </citation>
    <scope>NUCLEOTIDE SEQUENCE [LARGE SCALE GENOMIC DNA]</scope>
    <source>
        <strain evidence="3 4">120-4 pot B 10/14</strain>
    </source>
</reference>
<protein>
    <submittedName>
        <fullName evidence="3">7063_t:CDS:1</fullName>
    </submittedName>
</protein>
<dbReference type="Gene3D" id="2.120.10.80">
    <property type="entry name" value="Kelch-type beta propeller"/>
    <property type="match status" value="2"/>
</dbReference>
<evidence type="ECO:0000256" key="1">
    <source>
        <dbReference type="ARBA" id="ARBA00022441"/>
    </source>
</evidence>
<proteinExistence type="predicted"/>
<keyword evidence="2" id="KW-0677">Repeat</keyword>
<dbReference type="InterPro" id="IPR015915">
    <property type="entry name" value="Kelch-typ_b-propeller"/>
</dbReference>
<sequence>MILIRIFLCVYIFNLYNYIRAFTPQLRGDHTAVLLNDKIYFNGGNFSLGPQNTSVYASDQLFYLDVSKSFSIDDISLMPWTDLSSVANLANRSQSAACLDGISNTSIYFIAGQIGAGGSFLNVYDTATQIYSTPSDLGNFSTKRTRSNVPCIVLNGRIYLYSGYSGYYYTIMLNTSSLTWTKFSPLLIPPHSQRYTATLLNNSILYIGCGQSDTMQQNTQGEIPLTRCDHSSVFIYQFNQILIFYGSVNTTVDHSIIALNTLTYSWSIPTISNTGGPQPGLHEHTSTLVGTYVFIAFGYNPNGSSTSGIYLLDVSQENNYKWVTTFNPTTPTPSSSSNTIIVLAVHFIKNKYPSRVVETL</sequence>